<gene>
    <name evidence="2" type="ORF">E2C01_006349</name>
</gene>
<organism evidence="2 3">
    <name type="scientific">Portunus trituberculatus</name>
    <name type="common">Swimming crab</name>
    <name type="synonym">Neptunus trituberculatus</name>
    <dbReference type="NCBI Taxonomy" id="210409"/>
    <lineage>
        <taxon>Eukaryota</taxon>
        <taxon>Metazoa</taxon>
        <taxon>Ecdysozoa</taxon>
        <taxon>Arthropoda</taxon>
        <taxon>Crustacea</taxon>
        <taxon>Multicrustacea</taxon>
        <taxon>Malacostraca</taxon>
        <taxon>Eumalacostraca</taxon>
        <taxon>Eucarida</taxon>
        <taxon>Decapoda</taxon>
        <taxon>Pleocyemata</taxon>
        <taxon>Brachyura</taxon>
        <taxon>Eubrachyura</taxon>
        <taxon>Portunoidea</taxon>
        <taxon>Portunidae</taxon>
        <taxon>Portuninae</taxon>
        <taxon>Portunus</taxon>
    </lineage>
</organism>
<comment type="caution">
    <text evidence="2">The sequence shown here is derived from an EMBL/GenBank/DDBJ whole genome shotgun (WGS) entry which is preliminary data.</text>
</comment>
<evidence type="ECO:0000313" key="3">
    <source>
        <dbReference type="Proteomes" id="UP000324222"/>
    </source>
</evidence>
<accession>A0A5B7CW33</accession>
<dbReference type="AlphaFoldDB" id="A0A5B7CW33"/>
<sequence length="75" mass="8121">MVTLTTRQNGIASKRGPNPVLPHTAKYNSENPQCMPSSLPHIKISLGLGTFSRLVSFLTDPEYCLTVHSGAGLLR</sequence>
<evidence type="ECO:0000313" key="2">
    <source>
        <dbReference type="EMBL" id="MPC13609.1"/>
    </source>
</evidence>
<dbReference type="EMBL" id="VSRR010000294">
    <property type="protein sequence ID" value="MPC13609.1"/>
    <property type="molecule type" value="Genomic_DNA"/>
</dbReference>
<dbReference type="Proteomes" id="UP000324222">
    <property type="component" value="Unassembled WGS sequence"/>
</dbReference>
<reference evidence="2 3" key="1">
    <citation type="submission" date="2019-05" db="EMBL/GenBank/DDBJ databases">
        <title>Another draft genome of Portunus trituberculatus and its Hox gene families provides insights of decapod evolution.</title>
        <authorList>
            <person name="Jeong J.-H."/>
            <person name="Song I."/>
            <person name="Kim S."/>
            <person name="Choi T."/>
            <person name="Kim D."/>
            <person name="Ryu S."/>
            <person name="Kim W."/>
        </authorList>
    </citation>
    <scope>NUCLEOTIDE SEQUENCE [LARGE SCALE GENOMIC DNA]</scope>
    <source>
        <tissue evidence="2">Muscle</tissue>
    </source>
</reference>
<name>A0A5B7CW33_PORTR</name>
<feature type="compositionally biased region" description="Polar residues" evidence="1">
    <location>
        <begin position="1"/>
        <end position="11"/>
    </location>
</feature>
<keyword evidence="3" id="KW-1185">Reference proteome</keyword>
<feature type="region of interest" description="Disordered" evidence="1">
    <location>
        <begin position="1"/>
        <end position="22"/>
    </location>
</feature>
<protein>
    <submittedName>
        <fullName evidence="2">Uncharacterized protein</fullName>
    </submittedName>
</protein>
<evidence type="ECO:0000256" key="1">
    <source>
        <dbReference type="SAM" id="MobiDB-lite"/>
    </source>
</evidence>
<proteinExistence type="predicted"/>